<accession>A0A498MLH4</accession>
<organism evidence="2 3">
    <name type="scientific">Labeo rohita</name>
    <name type="common">Indian major carp</name>
    <name type="synonym">Cyprinus rohita</name>
    <dbReference type="NCBI Taxonomy" id="84645"/>
    <lineage>
        <taxon>Eukaryota</taxon>
        <taxon>Metazoa</taxon>
        <taxon>Chordata</taxon>
        <taxon>Craniata</taxon>
        <taxon>Vertebrata</taxon>
        <taxon>Euteleostomi</taxon>
        <taxon>Actinopterygii</taxon>
        <taxon>Neopterygii</taxon>
        <taxon>Teleostei</taxon>
        <taxon>Ostariophysi</taxon>
        <taxon>Cypriniformes</taxon>
        <taxon>Cyprinidae</taxon>
        <taxon>Labeoninae</taxon>
        <taxon>Labeonini</taxon>
        <taxon>Labeo</taxon>
    </lineage>
</organism>
<feature type="compositionally biased region" description="Basic and acidic residues" evidence="1">
    <location>
        <begin position="56"/>
        <end position="89"/>
    </location>
</feature>
<proteinExistence type="predicted"/>
<evidence type="ECO:0000256" key="1">
    <source>
        <dbReference type="SAM" id="MobiDB-lite"/>
    </source>
</evidence>
<protein>
    <submittedName>
        <fullName evidence="2">Uncharacterized protein</fullName>
    </submittedName>
</protein>
<gene>
    <name evidence="2" type="ORF">ROHU_024476</name>
</gene>
<keyword evidence="3" id="KW-1185">Reference proteome</keyword>
<dbReference type="Proteomes" id="UP000290572">
    <property type="component" value="Unassembled WGS sequence"/>
</dbReference>
<comment type="caution">
    <text evidence="2">The sequence shown here is derived from an EMBL/GenBank/DDBJ whole genome shotgun (WGS) entry which is preliminary data.</text>
</comment>
<evidence type="ECO:0000313" key="3">
    <source>
        <dbReference type="Proteomes" id="UP000290572"/>
    </source>
</evidence>
<name>A0A498MLH4_LABRO</name>
<evidence type="ECO:0000313" key="2">
    <source>
        <dbReference type="EMBL" id="RXN21090.1"/>
    </source>
</evidence>
<reference evidence="2 3" key="1">
    <citation type="submission" date="2018-03" db="EMBL/GenBank/DDBJ databases">
        <title>Draft genome sequence of Rohu Carp (Labeo rohita).</title>
        <authorList>
            <person name="Das P."/>
            <person name="Kushwaha B."/>
            <person name="Joshi C.G."/>
            <person name="Kumar D."/>
            <person name="Nagpure N.S."/>
            <person name="Sahoo L."/>
            <person name="Das S.P."/>
            <person name="Bit A."/>
            <person name="Patnaik S."/>
            <person name="Meher P.K."/>
            <person name="Jayasankar P."/>
            <person name="Koringa P.G."/>
            <person name="Patel N.V."/>
            <person name="Hinsu A.T."/>
            <person name="Kumar R."/>
            <person name="Pandey M."/>
            <person name="Agarwal S."/>
            <person name="Srivastava S."/>
            <person name="Singh M."/>
            <person name="Iquebal M.A."/>
            <person name="Jaiswal S."/>
            <person name="Angadi U.B."/>
            <person name="Kumar N."/>
            <person name="Raza M."/>
            <person name="Shah T.M."/>
            <person name="Rai A."/>
            <person name="Jena J.K."/>
        </authorList>
    </citation>
    <scope>NUCLEOTIDE SEQUENCE [LARGE SCALE GENOMIC DNA]</scope>
    <source>
        <strain evidence="2">DASCIFA01</strain>
        <tissue evidence="2">Testis</tissue>
    </source>
</reference>
<sequence length="148" mass="16574">MARGQCLRANKHEPDSPVNLRDYTLHNCLASALLERNDRHKVQKVIICATLEAKGRENGAKEQKLAREEEEEEHKREGASLSRDSRRTEYNINMSPSIPPPSCKSEDPAASSGLMTPDSLRPPPASHRTRLEQTENHSAACLDEYLMG</sequence>
<dbReference type="EMBL" id="QBIY01012622">
    <property type="protein sequence ID" value="RXN21090.1"/>
    <property type="molecule type" value="Genomic_DNA"/>
</dbReference>
<dbReference type="AlphaFoldDB" id="A0A498MLH4"/>
<feature type="region of interest" description="Disordered" evidence="1">
    <location>
        <begin position="56"/>
        <end position="148"/>
    </location>
</feature>